<dbReference type="AlphaFoldDB" id="A0A3P6UNF6"/>
<keyword evidence="2" id="KW-1185">Reference proteome</keyword>
<evidence type="ECO:0000313" key="1">
    <source>
        <dbReference type="EMBL" id="VDK79694.1"/>
    </source>
</evidence>
<organism evidence="1 2">
    <name type="scientific">Litomosoides sigmodontis</name>
    <name type="common">Filarial nematode worm</name>
    <dbReference type="NCBI Taxonomy" id="42156"/>
    <lineage>
        <taxon>Eukaryota</taxon>
        <taxon>Metazoa</taxon>
        <taxon>Ecdysozoa</taxon>
        <taxon>Nematoda</taxon>
        <taxon>Chromadorea</taxon>
        <taxon>Rhabditida</taxon>
        <taxon>Spirurina</taxon>
        <taxon>Spiruromorpha</taxon>
        <taxon>Filarioidea</taxon>
        <taxon>Onchocercidae</taxon>
        <taxon>Litomosoides</taxon>
    </lineage>
</organism>
<reference evidence="1 2" key="1">
    <citation type="submission" date="2018-08" db="EMBL/GenBank/DDBJ databases">
        <authorList>
            <person name="Laetsch R D."/>
            <person name="Stevens L."/>
            <person name="Kumar S."/>
            <person name="Blaxter L. M."/>
        </authorList>
    </citation>
    <scope>NUCLEOTIDE SEQUENCE [LARGE SCALE GENOMIC DNA]</scope>
</reference>
<proteinExistence type="predicted"/>
<dbReference type="Proteomes" id="UP000277928">
    <property type="component" value="Unassembled WGS sequence"/>
</dbReference>
<gene>
    <name evidence="1" type="ORF">NLS_LOCUS4624</name>
</gene>
<protein>
    <submittedName>
        <fullName evidence="1">Uncharacterized protein</fullName>
    </submittedName>
</protein>
<accession>A0A3P6UNF6</accession>
<sequence length="117" mass="12930">MQGWTGGKVPLVDLKAYCPTTRREGDTDGAVGWTGREVHTIRAVHLPLLMDYVVCVRAILGKMTTMATAIAIVANCKEETKSVGPFLGIDCKIETKPCLSSLLQRMEEFSRKVEFLE</sequence>
<name>A0A3P6UNF6_LITSI</name>
<evidence type="ECO:0000313" key="2">
    <source>
        <dbReference type="Proteomes" id="UP000277928"/>
    </source>
</evidence>
<dbReference type="EMBL" id="UYRX01000304">
    <property type="protein sequence ID" value="VDK79694.1"/>
    <property type="molecule type" value="Genomic_DNA"/>
</dbReference>